<keyword evidence="2" id="KW-1185">Reference proteome</keyword>
<evidence type="ECO:0000313" key="2">
    <source>
        <dbReference type="Proteomes" id="UP000440224"/>
    </source>
</evidence>
<sequence>MGWAALVLGSGTARAEGSAAEEAEALFREARQLMADKRFAEACPKLAESHRLDPGGGTILNLAFCHEAEGKTATAYREFGEALAWARTDARPDRAEIAHAELDALEGKLARLVIVLGPGARAAGMVVERDGTTIADASLGAPVPVDPGEHVVTATADGKEPFLTTVRVSPGKRVTVVVPPLAPSRGPSGTRIAAHVTAGLSVVALGTGAIFGIRALVKEDEASARCEGTVCPDATSLDVAEDGRRAAKIADVSLGLGAACLLSSATLYWISRAKSPADAGTSIAVAPAAGSGATLLLGGTF</sequence>
<evidence type="ECO:0000313" key="1">
    <source>
        <dbReference type="EMBL" id="MRG95215.1"/>
    </source>
</evidence>
<dbReference type="EMBL" id="WJIE01000007">
    <property type="protein sequence ID" value="MRG95215.1"/>
    <property type="molecule type" value="Genomic_DNA"/>
</dbReference>
<protein>
    <recommendedName>
        <fullName evidence="3">PEGA domain-containing protein</fullName>
    </recommendedName>
</protein>
<dbReference type="InterPro" id="IPR011990">
    <property type="entry name" value="TPR-like_helical_dom_sf"/>
</dbReference>
<reference evidence="1 2" key="1">
    <citation type="submission" date="2019-10" db="EMBL/GenBank/DDBJ databases">
        <title>A soil myxobacterium in the family Polyangiaceae.</title>
        <authorList>
            <person name="Li Y."/>
            <person name="Wang J."/>
        </authorList>
    </citation>
    <scope>NUCLEOTIDE SEQUENCE [LARGE SCALE GENOMIC DNA]</scope>
    <source>
        <strain evidence="1 2">DSM 14734</strain>
    </source>
</reference>
<comment type="caution">
    <text evidence="1">The sequence shown here is derived from an EMBL/GenBank/DDBJ whole genome shotgun (WGS) entry which is preliminary data.</text>
</comment>
<dbReference type="RefSeq" id="WP_170319668.1">
    <property type="nucleotide sequence ID" value="NZ_WJIE01000007.1"/>
</dbReference>
<evidence type="ECO:0008006" key="3">
    <source>
        <dbReference type="Google" id="ProtNLM"/>
    </source>
</evidence>
<gene>
    <name evidence="1" type="ORF">GF068_25330</name>
</gene>
<organism evidence="1 2">
    <name type="scientific">Polyangium spumosum</name>
    <dbReference type="NCBI Taxonomy" id="889282"/>
    <lineage>
        <taxon>Bacteria</taxon>
        <taxon>Pseudomonadati</taxon>
        <taxon>Myxococcota</taxon>
        <taxon>Polyangia</taxon>
        <taxon>Polyangiales</taxon>
        <taxon>Polyangiaceae</taxon>
        <taxon>Polyangium</taxon>
    </lineage>
</organism>
<name>A0A6N7PY81_9BACT</name>
<proteinExistence type="predicted"/>
<accession>A0A6N7PY81</accession>
<dbReference type="Proteomes" id="UP000440224">
    <property type="component" value="Unassembled WGS sequence"/>
</dbReference>
<dbReference type="Gene3D" id="1.25.40.10">
    <property type="entry name" value="Tetratricopeptide repeat domain"/>
    <property type="match status" value="1"/>
</dbReference>
<dbReference type="AlphaFoldDB" id="A0A6N7PY81"/>